<comment type="cofactor">
    <cofactor evidence="1">
        <name>FAD</name>
        <dbReference type="ChEBI" id="CHEBI:57692"/>
    </cofactor>
</comment>
<dbReference type="PRINTS" id="PR00411">
    <property type="entry name" value="PNDRDTASEI"/>
</dbReference>
<dbReference type="InterPro" id="IPR023166">
    <property type="entry name" value="BaiN-like_dom_sf"/>
</dbReference>
<reference evidence="6 7" key="1">
    <citation type="journal article" date="2020" name="Nature">
        <title>Bacterial chemolithoautotrophy via manganese oxidation.</title>
        <authorList>
            <person name="Yu H."/>
            <person name="Leadbetter J.R."/>
        </authorList>
    </citation>
    <scope>NUCLEOTIDE SEQUENCE [LARGE SCALE GENOMIC DNA]</scope>
    <source>
        <strain evidence="6 7">Mn-1</strain>
    </source>
</reference>
<dbReference type="Gene3D" id="2.40.30.10">
    <property type="entry name" value="Translation factors"/>
    <property type="match status" value="1"/>
</dbReference>
<dbReference type="Pfam" id="PF03486">
    <property type="entry name" value="HI0933_like"/>
    <property type="match status" value="1"/>
</dbReference>
<comment type="caution">
    <text evidence="6">The sequence shown here is derived from an EMBL/GenBank/DDBJ whole genome shotgun (WGS) entry which is preliminary data.</text>
</comment>
<dbReference type="EMBL" id="VTOW01000002">
    <property type="protein sequence ID" value="NKE71813.1"/>
    <property type="molecule type" value="Genomic_DNA"/>
</dbReference>
<dbReference type="PANTHER" id="PTHR42887">
    <property type="entry name" value="OS12G0638800 PROTEIN"/>
    <property type="match status" value="1"/>
</dbReference>
<accession>A0A7X6IBN4</accession>
<dbReference type="PANTHER" id="PTHR42887:SF2">
    <property type="entry name" value="OS12G0638800 PROTEIN"/>
    <property type="match status" value="1"/>
</dbReference>
<evidence type="ECO:0000256" key="3">
    <source>
        <dbReference type="ARBA" id="ARBA00022827"/>
    </source>
</evidence>
<evidence type="ECO:0000256" key="1">
    <source>
        <dbReference type="ARBA" id="ARBA00001974"/>
    </source>
</evidence>
<dbReference type="PRINTS" id="PR00368">
    <property type="entry name" value="FADPNR"/>
</dbReference>
<dbReference type="NCBIfam" id="TIGR00275">
    <property type="entry name" value="aminoacetone oxidase family FAD-binding enzyme"/>
    <property type="match status" value="1"/>
</dbReference>
<evidence type="ECO:0000313" key="6">
    <source>
        <dbReference type="EMBL" id="NKE71813.1"/>
    </source>
</evidence>
<feature type="domain" description="RsdA/BaiN/AoA(So)-like Rossmann fold-like" evidence="4">
    <location>
        <begin position="8"/>
        <end position="395"/>
    </location>
</feature>
<organism evidence="6 7">
    <name type="scientific">Candidatus Manganitrophus noduliformans</name>
    <dbReference type="NCBI Taxonomy" id="2606439"/>
    <lineage>
        <taxon>Bacteria</taxon>
        <taxon>Pseudomonadati</taxon>
        <taxon>Nitrospirota</taxon>
        <taxon>Nitrospiria</taxon>
        <taxon>Candidatus Troglogloeales</taxon>
        <taxon>Candidatus Manganitrophaceae</taxon>
        <taxon>Candidatus Manganitrophus</taxon>
    </lineage>
</organism>
<dbReference type="InterPro" id="IPR055178">
    <property type="entry name" value="RsdA/BaiN/AoA(So)-like_dom"/>
</dbReference>
<proteinExistence type="predicted"/>
<dbReference type="RefSeq" id="WP_168060782.1">
    <property type="nucleotide sequence ID" value="NZ_VTOW01000002.1"/>
</dbReference>
<dbReference type="Gene3D" id="3.50.50.60">
    <property type="entry name" value="FAD/NAD(P)-binding domain"/>
    <property type="match status" value="1"/>
</dbReference>
<dbReference type="InterPro" id="IPR004792">
    <property type="entry name" value="BaiN-like"/>
</dbReference>
<dbReference type="Gene3D" id="1.10.8.260">
    <property type="entry name" value="HI0933 insert domain-like"/>
    <property type="match status" value="1"/>
</dbReference>
<name>A0A7X6IBN4_9BACT</name>
<dbReference type="AlphaFoldDB" id="A0A7X6IBN4"/>
<feature type="domain" description="RsdA/BaiN/AoA(So)-like insert" evidence="5">
    <location>
        <begin position="194"/>
        <end position="343"/>
    </location>
</feature>
<protein>
    <submittedName>
        <fullName evidence="6">NAD(P)/FAD-dependent oxidoreductase</fullName>
    </submittedName>
</protein>
<gene>
    <name evidence="6" type="ORF">MNODULE_13780</name>
</gene>
<dbReference type="InterPro" id="IPR036188">
    <property type="entry name" value="FAD/NAD-bd_sf"/>
</dbReference>
<dbReference type="SUPFAM" id="SSF160996">
    <property type="entry name" value="HI0933 insert domain-like"/>
    <property type="match status" value="1"/>
</dbReference>
<dbReference type="InterPro" id="IPR057661">
    <property type="entry name" value="RsdA/BaiN/AoA(So)_Rossmann"/>
</dbReference>
<dbReference type="Pfam" id="PF22780">
    <property type="entry name" value="HI0933_like_1st"/>
    <property type="match status" value="1"/>
</dbReference>
<keyword evidence="2" id="KW-0285">Flavoprotein</keyword>
<keyword evidence="7" id="KW-1185">Reference proteome</keyword>
<keyword evidence="3" id="KW-0274">FAD</keyword>
<evidence type="ECO:0000313" key="7">
    <source>
        <dbReference type="Proteomes" id="UP000534783"/>
    </source>
</evidence>
<evidence type="ECO:0000259" key="5">
    <source>
        <dbReference type="Pfam" id="PF22780"/>
    </source>
</evidence>
<sequence>MNVSEQFDVIVIGGGAAGLMCALTAGQRGRRVLLLERADRVGKKILISGGGRCNFTNLHVEADHYLSANPHFCKSALSRYGPADFIALVEKHGIPYHEKKLGQLFCDGKATAIVHLLLEECRLGGVQIRTNCSVEKIARQRIGPNRFTLQTSLGGYESQSLVIATGGLSIPKIGATDFGYRVATQFGLPVLPCRPGLVSLTLSPRDLEEIDGLSGTAAEARVSCRDQTFREAILFTHHGLSGPAILQISNYWEPGDPVTINLFPDLDLTETIKQWQKERPKAELKNLIGERLTKRLAEQWLGVSGGNKPVGRYTPKEIAAIAARFQQWRIIPAGTGGYRLAEVTKGGVDTDALSSKSFEAKEVKGLYFIGEVVDVTGWLGGYNFQWAWASGHCAGGFV</sequence>
<dbReference type="Proteomes" id="UP000534783">
    <property type="component" value="Unassembled WGS sequence"/>
</dbReference>
<dbReference type="SUPFAM" id="SSF51905">
    <property type="entry name" value="FAD/NAD(P)-binding domain"/>
    <property type="match status" value="1"/>
</dbReference>
<evidence type="ECO:0000259" key="4">
    <source>
        <dbReference type="Pfam" id="PF03486"/>
    </source>
</evidence>
<evidence type="ECO:0000256" key="2">
    <source>
        <dbReference type="ARBA" id="ARBA00022630"/>
    </source>
</evidence>